<dbReference type="GO" id="GO:0000272">
    <property type="term" value="P:polysaccharide catabolic process"/>
    <property type="evidence" value="ECO:0007669"/>
    <property type="project" value="UniProtKB-KW"/>
</dbReference>
<keyword evidence="2" id="KW-0624">Polysaccharide degradation</keyword>
<name>A0A0A1DL50_NOCSI</name>
<evidence type="ECO:0000313" key="5">
    <source>
        <dbReference type="EMBL" id="AIY17298.1"/>
    </source>
</evidence>
<reference evidence="5 6" key="1">
    <citation type="journal article" date="2015" name="Genome Announc.">
        <title>Complete Genome Sequence of Steroid-Transforming Nocardioides simplex VKM Ac-2033D.</title>
        <authorList>
            <person name="Shtratnikova V.Y."/>
            <person name="Schelkunov M.I."/>
            <person name="Pekov Y.A."/>
            <person name="Fokina V.V."/>
            <person name="Logacheva M.D."/>
            <person name="Sokolov S.L."/>
            <person name="Bragin E.Y."/>
            <person name="Ashapkin V.V."/>
            <person name="Donova M.V."/>
        </authorList>
    </citation>
    <scope>NUCLEOTIDE SEQUENCE [LARGE SCALE GENOMIC DNA]</scope>
    <source>
        <strain evidence="5 6">VKM Ac-2033D</strain>
    </source>
</reference>
<dbReference type="OrthoDB" id="7210788at2"/>
<dbReference type="Proteomes" id="UP000030300">
    <property type="component" value="Chromosome"/>
</dbReference>
<evidence type="ECO:0000313" key="6">
    <source>
        <dbReference type="Proteomes" id="UP000030300"/>
    </source>
</evidence>
<keyword evidence="2" id="KW-0119">Carbohydrate metabolism</keyword>
<dbReference type="PROSITE" id="PS50853">
    <property type="entry name" value="FN3"/>
    <property type="match status" value="1"/>
</dbReference>
<proteinExistence type="predicted"/>
<feature type="compositionally biased region" description="Gly residues" evidence="3">
    <location>
        <begin position="120"/>
        <end position="134"/>
    </location>
</feature>
<dbReference type="CDD" id="cd00063">
    <property type="entry name" value="FN3"/>
    <property type="match status" value="1"/>
</dbReference>
<dbReference type="InterPro" id="IPR013783">
    <property type="entry name" value="Ig-like_fold"/>
</dbReference>
<feature type="compositionally biased region" description="Low complexity" evidence="3">
    <location>
        <begin position="135"/>
        <end position="145"/>
    </location>
</feature>
<dbReference type="SMART" id="SM00060">
    <property type="entry name" value="FN3"/>
    <property type="match status" value="1"/>
</dbReference>
<keyword evidence="6" id="KW-1185">Reference proteome</keyword>
<feature type="region of interest" description="Disordered" evidence="3">
    <location>
        <begin position="66"/>
        <end position="155"/>
    </location>
</feature>
<dbReference type="GeneID" id="96609604"/>
<dbReference type="InterPro" id="IPR003961">
    <property type="entry name" value="FN3_dom"/>
</dbReference>
<dbReference type="RefSeq" id="WP_038678542.1">
    <property type="nucleotide sequence ID" value="NZ_BJMC01000008.1"/>
</dbReference>
<dbReference type="AlphaFoldDB" id="A0A0A1DL50"/>
<keyword evidence="1" id="KW-0378">Hydrolase</keyword>
<dbReference type="eggNOG" id="COG3669">
    <property type="taxonomic scope" value="Bacteria"/>
</dbReference>
<feature type="compositionally biased region" description="Pro residues" evidence="3">
    <location>
        <begin position="94"/>
        <end position="108"/>
    </location>
</feature>
<dbReference type="HOGENOM" id="CLU_677632_0_0_11"/>
<keyword evidence="1" id="KW-0326">Glycosidase</keyword>
<dbReference type="KEGG" id="psim:KR76_12005"/>
<evidence type="ECO:0000256" key="4">
    <source>
        <dbReference type="SAM" id="SignalP"/>
    </source>
</evidence>
<dbReference type="InterPro" id="IPR036116">
    <property type="entry name" value="FN3_sf"/>
</dbReference>
<dbReference type="EMBL" id="CP009896">
    <property type="protein sequence ID" value="AIY17298.1"/>
    <property type="molecule type" value="Genomic_DNA"/>
</dbReference>
<organism evidence="5 6">
    <name type="scientific">Nocardioides simplex</name>
    <name type="common">Arthrobacter simplex</name>
    <dbReference type="NCBI Taxonomy" id="2045"/>
    <lineage>
        <taxon>Bacteria</taxon>
        <taxon>Bacillati</taxon>
        <taxon>Actinomycetota</taxon>
        <taxon>Actinomycetes</taxon>
        <taxon>Propionibacteriales</taxon>
        <taxon>Nocardioidaceae</taxon>
        <taxon>Pimelobacter</taxon>
    </lineage>
</organism>
<dbReference type="GO" id="GO:0016798">
    <property type="term" value="F:hydrolase activity, acting on glycosyl bonds"/>
    <property type="evidence" value="ECO:0007669"/>
    <property type="project" value="UniProtKB-KW"/>
</dbReference>
<protein>
    <submittedName>
        <fullName evidence="5">Alpha-1,2-mannosidase</fullName>
    </submittedName>
</protein>
<feature type="signal peptide" evidence="4">
    <location>
        <begin position="1"/>
        <end position="34"/>
    </location>
</feature>
<dbReference type="SUPFAM" id="SSF49265">
    <property type="entry name" value="Fibronectin type III"/>
    <property type="match status" value="1"/>
</dbReference>
<gene>
    <name evidence="5" type="ORF">KR76_12005</name>
</gene>
<evidence type="ECO:0000256" key="2">
    <source>
        <dbReference type="ARBA" id="ARBA00023326"/>
    </source>
</evidence>
<feature type="chain" id="PRO_5043769449" evidence="4">
    <location>
        <begin position="35"/>
        <end position="406"/>
    </location>
</feature>
<evidence type="ECO:0000256" key="1">
    <source>
        <dbReference type="ARBA" id="ARBA00023295"/>
    </source>
</evidence>
<dbReference type="STRING" id="2045.KR76_12005"/>
<keyword evidence="4" id="KW-0732">Signal</keyword>
<evidence type="ECO:0000256" key="3">
    <source>
        <dbReference type="SAM" id="MobiDB-lite"/>
    </source>
</evidence>
<accession>A0A0A1DL50</accession>
<dbReference type="Gene3D" id="2.60.40.10">
    <property type="entry name" value="Immunoglobulins"/>
    <property type="match status" value="1"/>
</dbReference>
<feature type="compositionally biased region" description="Low complexity" evidence="3">
    <location>
        <begin position="109"/>
        <end position="119"/>
    </location>
</feature>
<sequence>MTTRRSLRSLRILSLLPAAAIAATLAVSFGPAPAAHADGWVDGGDEFPCLDDVTCLWIQDCELDENQHPIYPNRNGKTSYPAGSYSYKGDKPTTPKPTPTPTPSPSTPKPGGKPTKPSTGGTGGGSTGGTGTGTGTTDPLSPTPSAGATEQVAAGAPSALAAPTLTVEGKTVTVSWAASPNAEIEQVTGYLIRFTGQEAVETDADTLTYVFKNVEPGSYRAAVWARNAAGESAGSPPSEPVVVGVDPTTVQGTVTVTGDLAPGATVTVTGTGFAPRIEGYALELHSDPVPLGEVKTDDNGGFTADVVVPANVVAGDHQLVVLFEGAEVATSPVTVAAAAGTPSGDEASADVAHTGDDAEPIPDHAGLLILGALGAAGALSLVWRLARGRRRPSGPLAAHKVVPHVS</sequence>